<gene>
    <name evidence="1" type="ORF">GCM10010251_92520</name>
</gene>
<proteinExistence type="predicted"/>
<reference evidence="1" key="2">
    <citation type="submission" date="2020-09" db="EMBL/GenBank/DDBJ databases">
        <authorList>
            <person name="Sun Q."/>
            <person name="Ohkuma M."/>
        </authorList>
    </citation>
    <scope>NUCLEOTIDE SEQUENCE</scope>
    <source>
        <strain evidence="1">JCM 4346</strain>
    </source>
</reference>
<comment type="caution">
    <text evidence="1">The sequence shown here is derived from an EMBL/GenBank/DDBJ whole genome shotgun (WGS) entry which is preliminary data.</text>
</comment>
<dbReference type="EMBL" id="BMSX01000041">
    <property type="protein sequence ID" value="GGR61260.1"/>
    <property type="molecule type" value="Genomic_DNA"/>
</dbReference>
<evidence type="ECO:0000313" key="1">
    <source>
        <dbReference type="EMBL" id="GGR61260.1"/>
    </source>
</evidence>
<reference evidence="1" key="1">
    <citation type="journal article" date="2014" name="Int. J. Syst. Evol. Microbiol.">
        <title>Complete genome sequence of Corynebacterium casei LMG S-19264T (=DSM 44701T), isolated from a smear-ripened cheese.</title>
        <authorList>
            <consortium name="US DOE Joint Genome Institute (JGI-PGF)"/>
            <person name="Walter F."/>
            <person name="Albersmeier A."/>
            <person name="Kalinowski J."/>
            <person name="Ruckert C."/>
        </authorList>
    </citation>
    <scope>NUCLEOTIDE SEQUENCE</scope>
    <source>
        <strain evidence="1">JCM 4346</strain>
    </source>
</reference>
<protein>
    <submittedName>
        <fullName evidence="1">Uncharacterized protein</fullName>
    </submittedName>
</protein>
<dbReference type="Proteomes" id="UP000658320">
    <property type="component" value="Unassembled WGS sequence"/>
</dbReference>
<dbReference type="AlphaFoldDB" id="A0A918FNV0"/>
<evidence type="ECO:0000313" key="2">
    <source>
        <dbReference type="Proteomes" id="UP000658320"/>
    </source>
</evidence>
<keyword evidence="2" id="KW-1185">Reference proteome</keyword>
<sequence>MADSDDFRIISRDLEDDRRVIVVVKTGGDGPEVSDDEIIDKMLERSRDQQLHAVDDE</sequence>
<name>A0A918FNV0_9ACTN</name>
<accession>A0A918FNV0</accession>
<dbReference type="RefSeq" id="WP_189944058.1">
    <property type="nucleotide sequence ID" value="NZ_BMSX01000041.1"/>
</dbReference>
<organism evidence="1 2">
    <name type="scientific">Streptomyces aurantiogriseus</name>
    <dbReference type="NCBI Taxonomy" id="66870"/>
    <lineage>
        <taxon>Bacteria</taxon>
        <taxon>Bacillati</taxon>
        <taxon>Actinomycetota</taxon>
        <taxon>Actinomycetes</taxon>
        <taxon>Kitasatosporales</taxon>
        <taxon>Streptomycetaceae</taxon>
        <taxon>Streptomyces</taxon>
    </lineage>
</organism>